<dbReference type="Proteomes" id="UP000321222">
    <property type="component" value="Chromosome"/>
</dbReference>
<proteinExistence type="predicted"/>
<dbReference type="RefSeq" id="WP_147582711.1">
    <property type="nucleotide sequence ID" value="NZ_CP042831.1"/>
</dbReference>
<dbReference type="KEGG" id="fak:FUA48_06050"/>
<gene>
    <name evidence="1" type="ORF">FUA48_06050</name>
</gene>
<keyword evidence="2" id="KW-1185">Reference proteome</keyword>
<evidence type="ECO:0008006" key="3">
    <source>
        <dbReference type="Google" id="ProtNLM"/>
    </source>
</evidence>
<evidence type="ECO:0000313" key="1">
    <source>
        <dbReference type="EMBL" id="QEE49156.1"/>
    </source>
</evidence>
<name>A0A5B9FSP7_9FLAO</name>
<dbReference type="OrthoDB" id="1097812at2"/>
<dbReference type="EMBL" id="CP042831">
    <property type="protein sequence ID" value="QEE49156.1"/>
    <property type="molecule type" value="Genomic_DNA"/>
</dbReference>
<sequence>MELFEEITRQSIDPALYNENIYNYYNNSAREDIGRIRTILNKWFAELPDEEKRELKERFKKDFDSAFHELSLYTLFKKLGYNVTIHPNIEETSKRPDFLITKHDFEAYVEAKVVKDKSHKQEALERKANQFYDSLSKVKIKNFFLGIDKLSFKSNIQPSTKKLLKQIEIESLNFDPEIVTTIITNKGYKYIPKIEYEDKDIHIILKLLPVIPEKRNEFIEHPIGVLPIETWWGGSEESLRDAISEKAKRYGKLEKPYIIAVNALTEKVTSTTDVNQAVLGSAAYTWSTNPKNRDEKYERLRDGVFLDKNGARLTNLTALLIMKIYPHNIPVAPYWLFEHPFSKNKAPLNKLGLLYDSMIDGKFIGRQYNNLGEIYDISTDWLNTK</sequence>
<protein>
    <recommendedName>
        <fullName evidence="3">Restriction endonuclease</fullName>
    </recommendedName>
</protein>
<dbReference type="AlphaFoldDB" id="A0A5B9FSP7"/>
<evidence type="ECO:0000313" key="2">
    <source>
        <dbReference type="Proteomes" id="UP000321222"/>
    </source>
</evidence>
<accession>A0A5B9FSP7</accession>
<reference evidence="1 2" key="1">
    <citation type="submission" date="2019-08" db="EMBL/GenBank/DDBJ databases">
        <title>Flavobacterium alkalisoli sp. nov., isolated from rhizosphere soil of Suaeda salsa.</title>
        <authorList>
            <person name="Sun J.-Q."/>
            <person name="Xu L."/>
        </authorList>
    </citation>
    <scope>NUCLEOTIDE SEQUENCE [LARGE SCALE GENOMIC DNA]</scope>
    <source>
        <strain evidence="1 2">XS-5</strain>
    </source>
</reference>
<organism evidence="1 2">
    <name type="scientific">Flavobacterium alkalisoli</name>
    <dbReference type="NCBI Taxonomy" id="2602769"/>
    <lineage>
        <taxon>Bacteria</taxon>
        <taxon>Pseudomonadati</taxon>
        <taxon>Bacteroidota</taxon>
        <taxon>Flavobacteriia</taxon>
        <taxon>Flavobacteriales</taxon>
        <taxon>Flavobacteriaceae</taxon>
        <taxon>Flavobacterium</taxon>
    </lineage>
</organism>